<comment type="similarity">
    <text evidence="13">Belongs to the LpxK family.</text>
</comment>
<dbReference type="HAMAP" id="MF_00409">
    <property type="entry name" value="LpxK"/>
    <property type="match status" value="1"/>
</dbReference>
<evidence type="ECO:0000256" key="12">
    <source>
        <dbReference type="ARBA" id="ARBA00029757"/>
    </source>
</evidence>
<keyword evidence="10 13" id="KW-0067">ATP-binding</keyword>
<keyword evidence="8 13" id="KW-0547">Nucleotide-binding</keyword>
<evidence type="ECO:0000256" key="13">
    <source>
        <dbReference type="HAMAP-Rule" id="MF_00409"/>
    </source>
</evidence>
<dbReference type="SUPFAM" id="SSF52540">
    <property type="entry name" value="P-loop containing nucleoside triphosphate hydrolases"/>
    <property type="match status" value="1"/>
</dbReference>
<evidence type="ECO:0000313" key="14">
    <source>
        <dbReference type="EMBL" id="WOK08689.1"/>
    </source>
</evidence>
<dbReference type="EC" id="2.7.1.130" evidence="3 13"/>
<comment type="function">
    <text evidence="1 13">Transfers the gamma-phosphate of ATP to the 4'-position of a tetraacyldisaccharide 1-phosphate intermediate (termed DS-1-P) to form tetraacyldisaccharide 1,4'-bis-phosphate (lipid IVA).</text>
</comment>
<evidence type="ECO:0000256" key="6">
    <source>
        <dbReference type="ARBA" id="ARBA00022556"/>
    </source>
</evidence>
<feature type="binding site" evidence="13">
    <location>
        <begin position="48"/>
        <end position="55"/>
    </location>
    <ligand>
        <name>ATP</name>
        <dbReference type="ChEBI" id="CHEBI:30616"/>
    </ligand>
</feature>
<sequence>MQLLRVLLAAPFSFVWLCVTNIRNTLYDLGMLKSTGFSIPVICVGNLAVGGTGKTPTINYLIAYLLSMGKNVAVISRGYGRVTKGFLVVDELSGAASVGDEPLLFFKRWSGKVVVAVGEKRVLAIRNIRERYPKLDVILMDDGFQHRAVQPSASIVLTSFQNPFYRDFIMPSGSLREGRRWARRADIIVVTKSPQIMPEVEKGKMRAKIQTYAQAGTPVFFCSIQYGRPVSFGKKGEWHKRVFLITGIANPAPLLDYLKIEGIEVVTHWERADHFAYNDQEMEKIVDEYQNSGNCVILTTEKDYVKMSNPKFQRYLDSAPFFYIPIEFSFSKEKENFEAVIAEKVTKNLGKSV</sequence>
<keyword evidence="15" id="KW-1185">Reference proteome</keyword>
<gene>
    <name evidence="13 14" type="primary">lpxK</name>
    <name evidence="14" type="ORF">RT717_08570</name>
</gene>
<dbReference type="EMBL" id="CP136051">
    <property type="protein sequence ID" value="WOK08689.1"/>
    <property type="molecule type" value="Genomic_DNA"/>
</dbReference>
<evidence type="ECO:0000256" key="10">
    <source>
        <dbReference type="ARBA" id="ARBA00022840"/>
    </source>
</evidence>
<comment type="pathway">
    <text evidence="2 13">Glycolipid biosynthesis; lipid IV(A) biosynthesis; lipid IV(A) from (3R)-3-hydroxytetradecanoyl-[acyl-carrier-protein] and UDP-N-acetyl-alpha-D-glucosamine: step 6/6.</text>
</comment>
<keyword evidence="7 13" id="KW-0808">Transferase</keyword>
<evidence type="ECO:0000256" key="1">
    <source>
        <dbReference type="ARBA" id="ARBA00002274"/>
    </source>
</evidence>
<dbReference type="InterPro" id="IPR003758">
    <property type="entry name" value="LpxK"/>
</dbReference>
<dbReference type="PANTHER" id="PTHR42724:SF1">
    <property type="entry name" value="TETRAACYLDISACCHARIDE 4'-KINASE, MITOCHONDRIAL-RELATED"/>
    <property type="match status" value="1"/>
</dbReference>
<dbReference type="RefSeq" id="WP_317491323.1">
    <property type="nucleotide sequence ID" value="NZ_CP136051.1"/>
</dbReference>
<keyword evidence="5 13" id="KW-0444">Lipid biosynthesis</keyword>
<name>A0ABZ0IUN8_9BACT</name>
<comment type="catalytic activity">
    <reaction evidence="13">
        <text>a lipid A disaccharide + ATP = a lipid IVA + ADP + H(+)</text>
        <dbReference type="Rhea" id="RHEA:67840"/>
        <dbReference type="ChEBI" id="CHEBI:15378"/>
        <dbReference type="ChEBI" id="CHEBI:30616"/>
        <dbReference type="ChEBI" id="CHEBI:176343"/>
        <dbReference type="ChEBI" id="CHEBI:176425"/>
        <dbReference type="ChEBI" id="CHEBI:456216"/>
        <dbReference type="EC" id="2.7.1.130"/>
    </reaction>
</comment>
<organism evidence="14 15">
    <name type="scientific">Imperialibacter roseus</name>
    <dbReference type="NCBI Taxonomy" id="1324217"/>
    <lineage>
        <taxon>Bacteria</taxon>
        <taxon>Pseudomonadati</taxon>
        <taxon>Bacteroidota</taxon>
        <taxon>Cytophagia</taxon>
        <taxon>Cytophagales</taxon>
        <taxon>Flammeovirgaceae</taxon>
        <taxon>Imperialibacter</taxon>
    </lineage>
</organism>
<evidence type="ECO:0000313" key="15">
    <source>
        <dbReference type="Proteomes" id="UP001302349"/>
    </source>
</evidence>
<evidence type="ECO:0000256" key="9">
    <source>
        <dbReference type="ARBA" id="ARBA00022777"/>
    </source>
</evidence>
<evidence type="ECO:0000256" key="3">
    <source>
        <dbReference type="ARBA" id="ARBA00012071"/>
    </source>
</evidence>
<keyword evidence="9 13" id="KW-0418">Kinase</keyword>
<protein>
    <recommendedName>
        <fullName evidence="4 13">Tetraacyldisaccharide 4'-kinase</fullName>
        <ecNumber evidence="3 13">2.7.1.130</ecNumber>
    </recommendedName>
    <alternativeName>
        <fullName evidence="12 13">Lipid A 4'-kinase</fullName>
    </alternativeName>
</protein>
<evidence type="ECO:0000256" key="4">
    <source>
        <dbReference type="ARBA" id="ARBA00016436"/>
    </source>
</evidence>
<dbReference type="PANTHER" id="PTHR42724">
    <property type="entry name" value="TETRAACYLDISACCHARIDE 4'-KINASE"/>
    <property type="match status" value="1"/>
</dbReference>
<keyword evidence="6 13" id="KW-0441">Lipid A biosynthesis</keyword>
<accession>A0ABZ0IUN8</accession>
<dbReference type="InterPro" id="IPR027417">
    <property type="entry name" value="P-loop_NTPase"/>
</dbReference>
<keyword evidence="11 13" id="KW-0443">Lipid metabolism</keyword>
<evidence type="ECO:0000256" key="2">
    <source>
        <dbReference type="ARBA" id="ARBA00004870"/>
    </source>
</evidence>
<proteinExistence type="inferred from homology"/>
<reference evidence="14 15" key="1">
    <citation type="journal article" date="2023" name="Microbiol. Resour. Announc.">
        <title>Complete Genome Sequence of Imperialibacter roseus strain P4T.</title>
        <authorList>
            <person name="Tizabi D.R."/>
            <person name="Bachvaroff T."/>
            <person name="Hill R.T."/>
        </authorList>
    </citation>
    <scope>NUCLEOTIDE SEQUENCE [LARGE SCALE GENOMIC DNA]</scope>
    <source>
        <strain evidence="14 15">P4T</strain>
    </source>
</reference>
<dbReference type="NCBIfam" id="TIGR00682">
    <property type="entry name" value="lpxK"/>
    <property type="match status" value="1"/>
</dbReference>
<dbReference type="Pfam" id="PF02606">
    <property type="entry name" value="LpxK"/>
    <property type="match status" value="1"/>
</dbReference>
<dbReference type="Proteomes" id="UP001302349">
    <property type="component" value="Chromosome"/>
</dbReference>
<evidence type="ECO:0000256" key="8">
    <source>
        <dbReference type="ARBA" id="ARBA00022741"/>
    </source>
</evidence>
<evidence type="ECO:0000256" key="5">
    <source>
        <dbReference type="ARBA" id="ARBA00022516"/>
    </source>
</evidence>
<evidence type="ECO:0000256" key="11">
    <source>
        <dbReference type="ARBA" id="ARBA00023098"/>
    </source>
</evidence>
<evidence type="ECO:0000256" key="7">
    <source>
        <dbReference type="ARBA" id="ARBA00022679"/>
    </source>
</evidence>
<dbReference type="GO" id="GO:0009029">
    <property type="term" value="F:lipid-A 4'-kinase activity"/>
    <property type="evidence" value="ECO:0007669"/>
    <property type="project" value="UniProtKB-EC"/>
</dbReference>